<dbReference type="EMBL" id="JAPUUL010000040">
    <property type="protein sequence ID" value="KAJ8133151.1"/>
    <property type="molecule type" value="Genomic_DNA"/>
</dbReference>
<protein>
    <submittedName>
        <fullName evidence="1">Uncharacterized protein</fullName>
    </submittedName>
</protein>
<evidence type="ECO:0000313" key="1">
    <source>
        <dbReference type="EMBL" id="KAJ8133151.1"/>
    </source>
</evidence>
<name>A0ACC2K0B5_9PEZI</name>
<comment type="caution">
    <text evidence="1">The sequence shown here is derived from an EMBL/GenBank/DDBJ whole genome shotgun (WGS) entry which is preliminary data.</text>
</comment>
<sequence>MAATTNGTQVNSSSASHEKLNEDLDRLLTKSQTNLELHALGSYSAAYETMYLERMRDGIESLKGTISIANNPAWDDAMAYAREVILAPKDTPDRASSPWTRSCSDLHKELLKRFGPGTIEAAELGTASIIAKHYEGDSLLISHVNKKASHLRHQNDAKVGAGFYPQSSPLAAICYQTAALPTSLAMSWFFSAEEAVQAAYISHLSVCDDLGSFTAEDYDVRMRMVAIATGVAYKHGGRVLNMFVDGIGKQAVGSVSGELRPIEAAMAWRTIGGCSTVYSKYHFDETCDLDVGLVAPICMMAMHDLLDWRCDVAAGNHENAVSAVYGFGVASPFHAFLETMLKEALKHPKSGMYGMAGVVWMHFVVGRYGGWEYRGEHGPACKECVRLLQRCTKEAGLEWAPKPPPKSYEDGDEAREGGRLWADHFIDRSLIQETTSWFQHLISTGEIWLFDLLAEGTQAVDAGADWA</sequence>
<organism evidence="1 2">
    <name type="scientific">Lasiodiplodia mahajangana</name>
    <dbReference type="NCBI Taxonomy" id="1108764"/>
    <lineage>
        <taxon>Eukaryota</taxon>
        <taxon>Fungi</taxon>
        <taxon>Dikarya</taxon>
        <taxon>Ascomycota</taxon>
        <taxon>Pezizomycotina</taxon>
        <taxon>Dothideomycetes</taxon>
        <taxon>Dothideomycetes incertae sedis</taxon>
        <taxon>Botryosphaeriales</taxon>
        <taxon>Botryosphaeriaceae</taxon>
        <taxon>Lasiodiplodia</taxon>
    </lineage>
</organism>
<dbReference type="Proteomes" id="UP001153332">
    <property type="component" value="Unassembled WGS sequence"/>
</dbReference>
<proteinExistence type="predicted"/>
<reference evidence="1" key="1">
    <citation type="submission" date="2022-12" db="EMBL/GenBank/DDBJ databases">
        <title>Genome Sequence of Lasiodiplodia mahajangana.</title>
        <authorList>
            <person name="Buettner E."/>
        </authorList>
    </citation>
    <scope>NUCLEOTIDE SEQUENCE</scope>
    <source>
        <strain evidence="1">VT137</strain>
    </source>
</reference>
<keyword evidence="2" id="KW-1185">Reference proteome</keyword>
<evidence type="ECO:0000313" key="2">
    <source>
        <dbReference type="Proteomes" id="UP001153332"/>
    </source>
</evidence>
<gene>
    <name evidence="1" type="ORF">O1611_g472</name>
</gene>
<accession>A0ACC2K0B5</accession>